<protein>
    <submittedName>
        <fullName evidence="1">(apollo) hypothetical protein</fullName>
    </submittedName>
</protein>
<proteinExistence type="predicted"/>
<sequence length="129" mass="14417">MRNKANKEIVDPILTTSSTVTVMEESASQTIRDVDPVPLNSSTVLMEESVNQPIKDMDPVSTNSSVLMEECSSIAIQVTTDYVKKIQSSVPSFIDSNASTPRKRRLTRIISSKENIIKHQRNQIKRIQA</sequence>
<dbReference type="AlphaFoldDB" id="A0A8S3W686"/>
<accession>A0A8S3W686</accession>
<evidence type="ECO:0000313" key="2">
    <source>
        <dbReference type="Proteomes" id="UP000691718"/>
    </source>
</evidence>
<organism evidence="1 2">
    <name type="scientific">Parnassius apollo</name>
    <name type="common">Apollo butterfly</name>
    <name type="synonym">Papilio apollo</name>
    <dbReference type="NCBI Taxonomy" id="110799"/>
    <lineage>
        <taxon>Eukaryota</taxon>
        <taxon>Metazoa</taxon>
        <taxon>Ecdysozoa</taxon>
        <taxon>Arthropoda</taxon>
        <taxon>Hexapoda</taxon>
        <taxon>Insecta</taxon>
        <taxon>Pterygota</taxon>
        <taxon>Neoptera</taxon>
        <taxon>Endopterygota</taxon>
        <taxon>Lepidoptera</taxon>
        <taxon>Glossata</taxon>
        <taxon>Ditrysia</taxon>
        <taxon>Papilionoidea</taxon>
        <taxon>Papilionidae</taxon>
        <taxon>Parnassiinae</taxon>
        <taxon>Parnassini</taxon>
        <taxon>Parnassius</taxon>
        <taxon>Parnassius</taxon>
    </lineage>
</organism>
<keyword evidence="2" id="KW-1185">Reference proteome</keyword>
<evidence type="ECO:0000313" key="1">
    <source>
        <dbReference type="EMBL" id="CAG4942435.1"/>
    </source>
</evidence>
<gene>
    <name evidence="1" type="ORF">PAPOLLO_LOCUS2432</name>
</gene>
<name>A0A8S3W686_PARAO</name>
<comment type="caution">
    <text evidence="1">The sequence shown here is derived from an EMBL/GenBank/DDBJ whole genome shotgun (WGS) entry which is preliminary data.</text>
</comment>
<dbReference type="Proteomes" id="UP000691718">
    <property type="component" value="Unassembled WGS sequence"/>
</dbReference>
<reference evidence="1" key="1">
    <citation type="submission" date="2021-04" db="EMBL/GenBank/DDBJ databases">
        <authorList>
            <person name="Tunstrom K."/>
        </authorList>
    </citation>
    <scope>NUCLEOTIDE SEQUENCE</scope>
</reference>
<dbReference type="EMBL" id="CAJQZP010000171">
    <property type="protein sequence ID" value="CAG4942435.1"/>
    <property type="molecule type" value="Genomic_DNA"/>
</dbReference>